<keyword evidence="3" id="KW-1185">Reference proteome</keyword>
<dbReference type="Pfam" id="PF01261">
    <property type="entry name" value="AP_endonuc_2"/>
    <property type="match status" value="1"/>
</dbReference>
<reference evidence="2 3" key="1">
    <citation type="submission" date="2016-10" db="EMBL/GenBank/DDBJ databases">
        <authorList>
            <person name="de Groot N.N."/>
        </authorList>
    </citation>
    <scope>NUCLEOTIDE SEQUENCE [LARGE SCALE GENOMIC DNA]</scope>
    <source>
        <strain evidence="2 3">DSM 19548</strain>
    </source>
</reference>
<dbReference type="InterPro" id="IPR036237">
    <property type="entry name" value="Xyl_isomerase-like_sf"/>
</dbReference>
<dbReference type="PANTHER" id="PTHR12110">
    <property type="entry name" value="HYDROXYPYRUVATE ISOMERASE"/>
    <property type="match status" value="1"/>
</dbReference>
<organism evidence="2 3">
    <name type="scientific">Tropicimonas isoalkanivorans</name>
    <dbReference type="NCBI Taxonomy" id="441112"/>
    <lineage>
        <taxon>Bacteria</taxon>
        <taxon>Pseudomonadati</taxon>
        <taxon>Pseudomonadota</taxon>
        <taxon>Alphaproteobacteria</taxon>
        <taxon>Rhodobacterales</taxon>
        <taxon>Roseobacteraceae</taxon>
        <taxon>Tropicimonas</taxon>
    </lineage>
</organism>
<dbReference type="AlphaFoldDB" id="A0A1I1HXR8"/>
<dbReference type="OrthoDB" id="9786584at2"/>
<dbReference type="SUPFAM" id="SSF51658">
    <property type="entry name" value="Xylose isomerase-like"/>
    <property type="match status" value="1"/>
</dbReference>
<dbReference type="Proteomes" id="UP000198728">
    <property type="component" value="Unassembled WGS sequence"/>
</dbReference>
<keyword evidence="2" id="KW-0670">Pyruvate</keyword>
<dbReference type="GO" id="GO:0016853">
    <property type="term" value="F:isomerase activity"/>
    <property type="evidence" value="ECO:0007669"/>
    <property type="project" value="UniProtKB-KW"/>
</dbReference>
<dbReference type="InterPro" id="IPR050312">
    <property type="entry name" value="IolE/XylAMocC-like"/>
</dbReference>
<feature type="domain" description="Xylose isomerase-like TIM barrel" evidence="1">
    <location>
        <begin position="42"/>
        <end position="279"/>
    </location>
</feature>
<dbReference type="Gene3D" id="3.20.20.150">
    <property type="entry name" value="Divalent-metal-dependent TIM barrel enzymes"/>
    <property type="match status" value="1"/>
</dbReference>
<proteinExistence type="predicted"/>
<evidence type="ECO:0000313" key="2">
    <source>
        <dbReference type="EMBL" id="SFC28631.1"/>
    </source>
</evidence>
<dbReference type="EMBL" id="FOLG01000003">
    <property type="protein sequence ID" value="SFC28631.1"/>
    <property type="molecule type" value="Genomic_DNA"/>
</dbReference>
<name>A0A1I1HXR8_9RHOB</name>
<protein>
    <submittedName>
        <fullName evidence="2">Hydroxypyruvate isomerase</fullName>
    </submittedName>
</protein>
<dbReference type="InterPro" id="IPR013022">
    <property type="entry name" value="Xyl_isomerase-like_TIM-brl"/>
</dbReference>
<dbReference type="RefSeq" id="WP_093360280.1">
    <property type="nucleotide sequence ID" value="NZ_FOLG01000003.1"/>
</dbReference>
<keyword evidence="2" id="KW-0413">Isomerase</keyword>
<evidence type="ECO:0000259" key="1">
    <source>
        <dbReference type="Pfam" id="PF01261"/>
    </source>
</evidence>
<gene>
    <name evidence="2" type="ORF">SAMN04488094_103320</name>
</gene>
<dbReference type="STRING" id="441112.SAMN04488094_103320"/>
<evidence type="ECO:0000313" key="3">
    <source>
        <dbReference type="Proteomes" id="UP000198728"/>
    </source>
</evidence>
<sequence length="300" mass="31877">MLRTGTPHDWTVPFAATLGIRSLDEPMFRETVGSTDPIAQIDHVAGMGLAGIADNMLRLRPPAVQARMGRALAEHGLRFGSFVVSPPPLQRLAWGQGGQEATELIRAEVLACAEAAERVRAEALTVTSVMLDDCPVADQLTLMSDRLAGLVSEIRSAGLRLCVESVSAKRVSGMLLNHIHAADEVARTAGPEIGLIFDTHHVAAMDGDVLEALHKVSERVAILQIADFPERAEPGTGTLDFAKILAAFARLRPGALVECEFFPRGSGRAGEEAALEALRRADTAAARAGGHEITMGGNLK</sequence>
<accession>A0A1I1HXR8</accession>